<sequence>MNNPDMPIIEFINRWLKLANLTNLERLSNINNAFIEIFEEFSLKHIVALYELIEEQVANSIIDKIEVAANSKIDKIEADHSIIDNAEI</sequence>
<keyword evidence="2" id="KW-1185">Reference proteome</keyword>
<feature type="non-terminal residue" evidence="1">
    <location>
        <position position="88"/>
    </location>
</feature>
<gene>
    <name evidence="1" type="ORF">FCALED_LOCUS4121</name>
</gene>
<organism evidence="1 2">
    <name type="scientific">Funneliformis caledonium</name>
    <dbReference type="NCBI Taxonomy" id="1117310"/>
    <lineage>
        <taxon>Eukaryota</taxon>
        <taxon>Fungi</taxon>
        <taxon>Fungi incertae sedis</taxon>
        <taxon>Mucoromycota</taxon>
        <taxon>Glomeromycotina</taxon>
        <taxon>Glomeromycetes</taxon>
        <taxon>Glomerales</taxon>
        <taxon>Glomeraceae</taxon>
        <taxon>Funneliformis</taxon>
    </lineage>
</organism>
<name>A0A9N9F513_9GLOM</name>
<dbReference type="AlphaFoldDB" id="A0A9N9F513"/>
<comment type="caution">
    <text evidence="1">The sequence shown here is derived from an EMBL/GenBank/DDBJ whole genome shotgun (WGS) entry which is preliminary data.</text>
</comment>
<dbReference type="OrthoDB" id="2386077at2759"/>
<evidence type="ECO:0000313" key="1">
    <source>
        <dbReference type="EMBL" id="CAG8509510.1"/>
    </source>
</evidence>
<dbReference type="EMBL" id="CAJVPQ010000776">
    <property type="protein sequence ID" value="CAG8509510.1"/>
    <property type="molecule type" value="Genomic_DNA"/>
</dbReference>
<proteinExistence type="predicted"/>
<protein>
    <submittedName>
        <fullName evidence="1">12822_t:CDS:1</fullName>
    </submittedName>
</protein>
<dbReference type="Proteomes" id="UP000789570">
    <property type="component" value="Unassembled WGS sequence"/>
</dbReference>
<reference evidence="1" key="1">
    <citation type="submission" date="2021-06" db="EMBL/GenBank/DDBJ databases">
        <authorList>
            <person name="Kallberg Y."/>
            <person name="Tangrot J."/>
            <person name="Rosling A."/>
        </authorList>
    </citation>
    <scope>NUCLEOTIDE SEQUENCE</scope>
    <source>
        <strain evidence="1">UK204</strain>
    </source>
</reference>
<evidence type="ECO:0000313" key="2">
    <source>
        <dbReference type="Proteomes" id="UP000789570"/>
    </source>
</evidence>
<accession>A0A9N9F513</accession>